<keyword evidence="1" id="KW-0067">ATP-binding</keyword>
<feature type="domain" description="ATP-grasp" evidence="2">
    <location>
        <begin position="74"/>
        <end position="256"/>
    </location>
</feature>
<reference evidence="3 4" key="1">
    <citation type="submission" date="2013-08" db="EMBL/GenBank/DDBJ databases">
        <authorList>
            <person name="Huang J."/>
            <person name="Wang G."/>
        </authorList>
    </citation>
    <scope>NUCLEOTIDE SEQUENCE [LARGE SCALE GENOMIC DNA]</scope>
    <source>
        <strain evidence="3 4">JSM 076056</strain>
    </source>
</reference>
<keyword evidence="1" id="KW-0547">Nucleotide-binding</keyword>
<evidence type="ECO:0000313" key="4">
    <source>
        <dbReference type="Proteomes" id="UP000030528"/>
    </source>
</evidence>
<gene>
    <name evidence="3" type="ORF">N781_03610</name>
</gene>
<dbReference type="Proteomes" id="UP000030528">
    <property type="component" value="Unassembled WGS sequence"/>
</dbReference>
<dbReference type="InterPro" id="IPR013815">
    <property type="entry name" value="ATP_grasp_subdomain_1"/>
</dbReference>
<evidence type="ECO:0000313" key="3">
    <source>
        <dbReference type="EMBL" id="KGX91588.1"/>
    </source>
</evidence>
<dbReference type="InterPro" id="IPR013651">
    <property type="entry name" value="ATP-grasp_RimK-type"/>
</dbReference>
<dbReference type="GO" id="GO:0046872">
    <property type="term" value="F:metal ion binding"/>
    <property type="evidence" value="ECO:0007669"/>
    <property type="project" value="InterPro"/>
</dbReference>
<dbReference type="OrthoDB" id="1704979at2"/>
<dbReference type="SUPFAM" id="SSF56059">
    <property type="entry name" value="Glutathione synthetase ATP-binding domain-like"/>
    <property type="match status" value="1"/>
</dbReference>
<dbReference type="GO" id="GO:0005524">
    <property type="term" value="F:ATP binding"/>
    <property type="evidence" value="ECO:0007669"/>
    <property type="project" value="UniProtKB-UniRule"/>
</dbReference>
<dbReference type="GO" id="GO:0016879">
    <property type="term" value="F:ligase activity, forming carbon-nitrogen bonds"/>
    <property type="evidence" value="ECO:0007669"/>
    <property type="project" value="TreeGrafter"/>
</dbReference>
<keyword evidence="4" id="KW-1185">Reference proteome</keyword>
<dbReference type="Pfam" id="PF08443">
    <property type="entry name" value="RimK"/>
    <property type="match status" value="1"/>
</dbReference>
<dbReference type="AlphaFoldDB" id="A0A0A5GK47"/>
<dbReference type="STRING" id="1385510.GCA_000425205_02350"/>
<evidence type="ECO:0000256" key="1">
    <source>
        <dbReference type="PROSITE-ProRule" id="PRU00409"/>
    </source>
</evidence>
<name>A0A0A5GK47_9BACI</name>
<accession>A0A0A5GK47</accession>
<protein>
    <submittedName>
        <fullName evidence="3">Alpha-L-glutamate ligase</fullName>
    </submittedName>
</protein>
<dbReference type="Gene3D" id="3.30.470.20">
    <property type="entry name" value="ATP-grasp fold, B domain"/>
    <property type="match status" value="1"/>
</dbReference>
<dbReference type="EMBL" id="AVPE01000009">
    <property type="protein sequence ID" value="KGX91588.1"/>
    <property type="molecule type" value="Genomic_DNA"/>
</dbReference>
<comment type="caution">
    <text evidence="3">The sequence shown here is derived from an EMBL/GenBank/DDBJ whole genome shotgun (WGS) entry which is preliminary data.</text>
</comment>
<dbReference type="Gene3D" id="3.30.1490.20">
    <property type="entry name" value="ATP-grasp fold, A domain"/>
    <property type="match status" value="1"/>
</dbReference>
<keyword evidence="3" id="KW-0436">Ligase</keyword>
<evidence type="ECO:0000259" key="2">
    <source>
        <dbReference type="PROSITE" id="PS50975"/>
    </source>
</evidence>
<proteinExistence type="predicted"/>
<dbReference type="RefSeq" id="WP_026800693.1">
    <property type="nucleotide sequence ID" value="NZ_AULI01000009.1"/>
</dbReference>
<dbReference type="PROSITE" id="PS50975">
    <property type="entry name" value="ATP_GRASP"/>
    <property type="match status" value="1"/>
</dbReference>
<dbReference type="PANTHER" id="PTHR21621">
    <property type="entry name" value="RIBOSOMAL PROTEIN S6 MODIFICATION PROTEIN"/>
    <property type="match status" value="1"/>
</dbReference>
<dbReference type="InterPro" id="IPR011761">
    <property type="entry name" value="ATP-grasp"/>
</dbReference>
<sequence length="270" mass="30965">MNLITFQPFRTLGVPGVSYIKPDRTLLELERIKQADGVLFPERWQLPIISHGLRKKLYPSYESIILGHNKIDMTRALQAIIPSMLPYTEIKANTEGNRRMILDTFPFPFVMKENRSSMGDGVFLIKNEKDFFTYTENIGDILYVQEYIECDREARVCVVGGKVFSSYWKVSEHNAFHHNIAKGGTVSFDSVPRDLLTLVQFIVDELNINHAGFDVLYVEGKPYVLEFNVLFGNQGLLKQGKTVEQEIYDYVFHTFKPLSPSPGSFDKHIS</sequence>
<dbReference type="PANTHER" id="PTHR21621:SF0">
    <property type="entry name" value="BETA-CITRYLGLUTAMATE SYNTHASE B-RELATED"/>
    <property type="match status" value="1"/>
</dbReference>
<organism evidence="3 4">
    <name type="scientific">Pontibacillus halophilus JSM 076056 = DSM 19796</name>
    <dbReference type="NCBI Taxonomy" id="1385510"/>
    <lineage>
        <taxon>Bacteria</taxon>
        <taxon>Bacillati</taxon>
        <taxon>Bacillota</taxon>
        <taxon>Bacilli</taxon>
        <taxon>Bacillales</taxon>
        <taxon>Bacillaceae</taxon>
        <taxon>Pontibacillus</taxon>
    </lineage>
</organism>
<dbReference type="eggNOG" id="COG0189">
    <property type="taxonomic scope" value="Bacteria"/>
</dbReference>
<dbReference type="GO" id="GO:0005737">
    <property type="term" value="C:cytoplasm"/>
    <property type="evidence" value="ECO:0007669"/>
    <property type="project" value="TreeGrafter"/>
</dbReference>